<sequence>MSEAKGVPYHRVLVLTSRGITSQQRHLVKNLQEMMPQKRSENKMDTKKDLAVLQEIAELNKCDKLMYFESRKHRDLYAYIGDVRGPSCKFAVHDIHTMEELHMSGNFLKGSRPILSFDSAFNTTPEFRVVKELLKQCFATPRRHPKSKPFIDHTVSFSIVEDMVMMRVYQTTERQIGRHTDNVVDLVEVGPRMMLDLEVVFAGCCSGRVLYKRTRPTRR</sequence>
<evidence type="ECO:0000256" key="2">
    <source>
        <dbReference type="ARBA" id="ARBA00006369"/>
    </source>
</evidence>
<dbReference type="Pfam" id="PF04427">
    <property type="entry name" value="Brix"/>
    <property type="match status" value="1"/>
</dbReference>
<keyword evidence="7" id="KW-1185">Reference proteome</keyword>
<dbReference type="Gene3D" id="3.40.50.10480">
    <property type="entry name" value="Probable brix-domain ribosomal biogenesis protein"/>
    <property type="match status" value="1"/>
</dbReference>
<name>A0A8J6DXK3_9EUKA</name>
<evidence type="ECO:0000256" key="3">
    <source>
        <dbReference type="ARBA" id="ARBA00022517"/>
    </source>
</evidence>
<comment type="caution">
    <text evidence="6">The sequence shown here is derived from an EMBL/GenBank/DDBJ whole genome shotgun (WGS) entry which is preliminary data.</text>
</comment>
<dbReference type="EMBL" id="JAHDYR010000066">
    <property type="protein sequence ID" value="KAG9390309.1"/>
    <property type="molecule type" value="Genomic_DNA"/>
</dbReference>
<dbReference type="OrthoDB" id="1638493at2759"/>
<dbReference type="PROSITE" id="PS50833">
    <property type="entry name" value="BRIX"/>
    <property type="match status" value="1"/>
</dbReference>
<evidence type="ECO:0000256" key="1">
    <source>
        <dbReference type="ARBA" id="ARBA00004604"/>
    </source>
</evidence>
<evidence type="ECO:0000259" key="5">
    <source>
        <dbReference type="PROSITE" id="PS50833"/>
    </source>
</evidence>
<comment type="subcellular location">
    <subcellularLocation>
        <location evidence="1">Nucleus</location>
        <location evidence="1">Nucleolus</location>
    </subcellularLocation>
</comment>
<protein>
    <submittedName>
        <fullName evidence="6">Brix domain</fullName>
    </submittedName>
</protein>
<organism evidence="6 7">
    <name type="scientific">Carpediemonas membranifera</name>
    <dbReference type="NCBI Taxonomy" id="201153"/>
    <lineage>
        <taxon>Eukaryota</taxon>
        <taxon>Metamonada</taxon>
        <taxon>Carpediemonas-like organisms</taxon>
        <taxon>Carpediemonas</taxon>
    </lineage>
</organism>
<dbReference type="GO" id="GO:0000027">
    <property type="term" value="P:ribosomal large subunit assembly"/>
    <property type="evidence" value="ECO:0007669"/>
    <property type="project" value="TreeGrafter"/>
</dbReference>
<dbReference type="AlphaFoldDB" id="A0A8J6DXK3"/>
<feature type="domain" description="Brix" evidence="5">
    <location>
        <begin position="10"/>
        <end position="206"/>
    </location>
</feature>
<dbReference type="SUPFAM" id="SSF52954">
    <property type="entry name" value="Class II aaRS ABD-related"/>
    <property type="match status" value="1"/>
</dbReference>
<keyword evidence="4" id="KW-0539">Nucleus</keyword>
<dbReference type="PANTHER" id="PTHR13634:SF0">
    <property type="entry name" value="RIBOSOME BIOGENESIS PROTEIN BRX1 HOMOLOG"/>
    <property type="match status" value="1"/>
</dbReference>
<comment type="similarity">
    <text evidence="2">Belongs to the BRX1 family.</text>
</comment>
<dbReference type="GO" id="GO:0006364">
    <property type="term" value="P:rRNA processing"/>
    <property type="evidence" value="ECO:0007669"/>
    <property type="project" value="InterPro"/>
</dbReference>
<dbReference type="SMART" id="SM00879">
    <property type="entry name" value="Brix"/>
    <property type="match status" value="1"/>
</dbReference>
<reference evidence="6" key="1">
    <citation type="submission" date="2021-05" db="EMBL/GenBank/DDBJ databases">
        <title>A free-living protist that lacks canonical eukaryotic 1 DNA replication and segregation systems.</title>
        <authorList>
            <person name="Salas-Leiva D.E."/>
            <person name="Tromer E.C."/>
            <person name="Curtis B.A."/>
            <person name="Jerlstrom-Hultqvist J."/>
            <person name="Kolisko M."/>
            <person name="Yi Z."/>
            <person name="Salas-Leiva J.S."/>
            <person name="Gallot-Lavallee L."/>
            <person name="Kops G.J.P.L."/>
            <person name="Archibald J.M."/>
            <person name="Simpson A.G.B."/>
            <person name="Roger A.J."/>
        </authorList>
    </citation>
    <scope>NUCLEOTIDE SEQUENCE</scope>
    <source>
        <strain evidence="6">BICM</strain>
    </source>
</reference>
<dbReference type="GO" id="GO:0019843">
    <property type="term" value="F:rRNA binding"/>
    <property type="evidence" value="ECO:0007669"/>
    <property type="project" value="InterPro"/>
</dbReference>
<accession>A0A8J6DXK3</accession>
<dbReference type="GO" id="GO:0005730">
    <property type="term" value="C:nucleolus"/>
    <property type="evidence" value="ECO:0007669"/>
    <property type="project" value="UniProtKB-SubCell"/>
</dbReference>
<dbReference type="Proteomes" id="UP000717585">
    <property type="component" value="Unassembled WGS sequence"/>
</dbReference>
<keyword evidence="3" id="KW-0690">Ribosome biogenesis</keyword>
<dbReference type="InterPro" id="IPR007109">
    <property type="entry name" value="Brix"/>
</dbReference>
<proteinExistence type="inferred from homology"/>
<evidence type="ECO:0000313" key="6">
    <source>
        <dbReference type="EMBL" id="KAG9390309.1"/>
    </source>
</evidence>
<evidence type="ECO:0000313" key="7">
    <source>
        <dbReference type="Proteomes" id="UP000717585"/>
    </source>
</evidence>
<gene>
    <name evidence="6" type="ORF">J8273_8349</name>
</gene>
<dbReference type="InterPro" id="IPR026532">
    <property type="entry name" value="BRX1"/>
</dbReference>
<evidence type="ECO:0000256" key="4">
    <source>
        <dbReference type="ARBA" id="ARBA00023242"/>
    </source>
</evidence>
<dbReference type="PANTHER" id="PTHR13634">
    <property type="entry name" value="RIBOSOME BIOGENESIS PROTEIN BRIX"/>
    <property type="match status" value="1"/>
</dbReference>